<dbReference type="GO" id="GO:0003677">
    <property type="term" value="F:DNA binding"/>
    <property type="evidence" value="ECO:0007669"/>
    <property type="project" value="UniProtKB-KW"/>
</dbReference>
<dbReference type="InterPro" id="IPR036390">
    <property type="entry name" value="WH_DNA-bd_sf"/>
</dbReference>
<keyword evidence="2" id="KW-0238">DNA-binding</keyword>
<dbReference type="SUPFAM" id="SSF46785">
    <property type="entry name" value="Winged helix' DNA-binding domain"/>
    <property type="match status" value="1"/>
</dbReference>
<dbReference type="RefSeq" id="WP_016400179.1">
    <property type="nucleotide sequence ID" value="NZ_BARX01000002.1"/>
</dbReference>
<name>R9PQP3_AGAAL</name>
<sequence>MSVTTKRQDLPLAQVAYQTLRELILNNEFKVGTQYLEKVLVERLNISRTPVREACVRLEREGLIEIQPRHGIRVKPISPDDMRDIYEILTALESQAIGTLASKGLSEQQLQRLEKTTARMAEALQQDNLEAWAEADEEFHHTLLDLTDNQRLKDVVLQFWGQAHRVRFVTLHLRDTPHDSTKDHSEVVQAIRERDPIKAADIHREHRIKGGKAMVALLEKLRLANI</sequence>
<dbReference type="PANTHER" id="PTHR43537:SF5">
    <property type="entry name" value="UXU OPERON TRANSCRIPTIONAL REGULATOR"/>
    <property type="match status" value="1"/>
</dbReference>
<dbReference type="OrthoDB" id="9799812at2"/>
<accession>R9PQP3</accession>
<reference evidence="5" key="1">
    <citation type="journal article" date="2013" name="Genome Announc.">
        <title>Draft Genome Sequence of Agarivorans albus Strain MKT 106T, an Agarolytic Marine Bacterium.</title>
        <authorList>
            <person name="Yasuike M."/>
            <person name="Nakamura Y."/>
            <person name="Kai W."/>
            <person name="Fujiwara A."/>
            <person name="Fukui Y."/>
            <person name="Satomi M."/>
            <person name="Sano M."/>
        </authorList>
    </citation>
    <scope>NUCLEOTIDE SEQUENCE [LARGE SCALE GENOMIC DNA]</scope>
</reference>
<evidence type="ECO:0000313" key="5">
    <source>
        <dbReference type="EMBL" id="GAD00411.1"/>
    </source>
</evidence>
<dbReference type="SMART" id="SM00895">
    <property type="entry name" value="FCD"/>
    <property type="match status" value="1"/>
</dbReference>
<dbReference type="InterPro" id="IPR011711">
    <property type="entry name" value="GntR_C"/>
</dbReference>
<dbReference type="SUPFAM" id="SSF48008">
    <property type="entry name" value="GntR ligand-binding domain-like"/>
    <property type="match status" value="1"/>
</dbReference>
<dbReference type="GO" id="GO:0003700">
    <property type="term" value="F:DNA-binding transcription factor activity"/>
    <property type="evidence" value="ECO:0007669"/>
    <property type="project" value="InterPro"/>
</dbReference>
<dbReference type="Pfam" id="PF00392">
    <property type="entry name" value="GntR"/>
    <property type="match status" value="1"/>
</dbReference>
<gene>
    <name evidence="5" type="ORF">AALB_0491</name>
</gene>
<dbReference type="PANTHER" id="PTHR43537">
    <property type="entry name" value="TRANSCRIPTIONAL REGULATOR, GNTR FAMILY"/>
    <property type="match status" value="1"/>
</dbReference>
<keyword evidence="3" id="KW-0804">Transcription</keyword>
<dbReference type="InterPro" id="IPR008920">
    <property type="entry name" value="TF_FadR/GntR_C"/>
</dbReference>
<dbReference type="PROSITE" id="PS50949">
    <property type="entry name" value="HTH_GNTR"/>
    <property type="match status" value="1"/>
</dbReference>
<evidence type="ECO:0000259" key="4">
    <source>
        <dbReference type="PROSITE" id="PS50949"/>
    </source>
</evidence>
<evidence type="ECO:0000256" key="2">
    <source>
        <dbReference type="ARBA" id="ARBA00023125"/>
    </source>
</evidence>
<protein>
    <submittedName>
        <fullName evidence="5">Transcriptional regulator</fullName>
    </submittedName>
</protein>
<evidence type="ECO:0000256" key="3">
    <source>
        <dbReference type="ARBA" id="ARBA00023163"/>
    </source>
</evidence>
<organism evidence="5 6">
    <name type="scientific">Agarivorans albus MKT 106</name>
    <dbReference type="NCBI Taxonomy" id="1331007"/>
    <lineage>
        <taxon>Bacteria</taxon>
        <taxon>Pseudomonadati</taxon>
        <taxon>Pseudomonadota</taxon>
        <taxon>Gammaproteobacteria</taxon>
        <taxon>Alteromonadales</taxon>
        <taxon>Alteromonadaceae</taxon>
        <taxon>Agarivorans</taxon>
    </lineage>
</organism>
<dbReference type="InterPro" id="IPR036388">
    <property type="entry name" value="WH-like_DNA-bd_sf"/>
</dbReference>
<proteinExistence type="predicted"/>
<keyword evidence="1" id="KW-0805">Transcription regulation</keyword>
<dbReference type="CDD" id="cd07377">
    <property type="entry name" value="WHTH_GntR"/>
    <property type="match status" value="1"/>
</dbReference>
<keyword evidence="6" id="KW-1185">Reference proteome</keyword>
<dbReference type="Proteomes" id="UP000014461">
    <property type="component" value="Unassembled WGS sequence"/>
</dbReference>
<dbReference type="SMART" id="SM00345">
    <property type="entry name" value="HTH_GNTR"/>
    <property type="match status" value="1"/>
</dbReference>
<dbReference type="STRING" id="1331007.AALB_0491"/>
<dbReference type="Pfam" id="PF07729">
    <property type="entry name" value="FCD"/>
    <property type="match status" value="1"/>
</dbReference>
<dbReference type="Gene3D" id="1.10.10.10">
    <property type="entry name" value="Winged helix-like DNA-binding domain superfamily/Winged helix DNA-binding domain"/>
    <property type="match status" value="1"/>
</dbReference>
<dbReference type="Gene3D" id="1.20.120.530">
    <property type="entry name" value="GntR ligand-binding domain-like"/>
    <property type="match status" value="1"/>
</dbReference>
<dbReference type="AlphaFoldDB" id="R9PQP3"/>
<feature type="domain" description="HTH gntR-type" evidence="4">
    <location>
        <begin position="10"/>
        <end position="77"/>
    </location>
</feature>
<comment type="caution">
    <text evidence="5">The sequence shown here is derived from an EMBL/GenBank/DDBJ whole genome shotgun (WGS) entry which is preliminary data.</text>
</comment>
<evidence type="ECO:0000256" key="1">
    <source>
        <dbReference type="ARBA" id="ARBA00023015"/>
    </source>
</evidence>
<evidence type="ECO:0000313" key="6">
    <source>
        <dbReference type="Proteomes" id="UP000014461"/>
    </source>
</evidence>
<dbReference type="InterPro" id="IPR000524">
    <property type="entry name" value="Tscrpt_reg_HTH_GntR"/>
</dbReference>
<dbReference type="EMBL" id="BARX01000002">
    <property type="protein sequence ID" value="GAD00411.1"/>
    <property type="molecule type" value="Genomic_DNA"/>
</dbReference>